<protein>
    <submittedName>
        <fullName evidence="3">Helix-turn-helix domain-containing protein</fullName>
    </submittedName>
</protein>
<dbReference type="SMART" id="SM00530">
    <property type="entry name" value="HTH_XRE"/>
    <property type="match status" value="1"/>
</dbReference>
<organism evidence="3 4">
    <name type="scientific">Paralysiella testudinis</name>
    <dbReference type="NCBI Taxonomy" id="2809020"/>
    <lineage>
        <taxon>Bacteria</taxon>
        <taxon>Pseudomonadati</taxon>
        <taxon>Pseudomonadota</taxon>
        <taxon>Betaproteobacteria</taxon>
        <taxon>Neisseriales</taxon>
        <taxon>Neisseriaceae</taxon>
        <taxon>Paralysiella</taxon>
    </lineage>
</organism>
<accession>A0A892ZID9</accession>
<evidence type="ECO:0000313" key="4">
    <source>
        <dbReference type="Proteomes" id="UP000653156"/>
    </source>
</evidence>
<keyword evidence="1" id="KW-0472">Membrane</keyword>
<dbReference type="PANTHER" id="PTHR34475">
    <property type="match status" value="1"/>
</dbReference>
<evidence type="ECO:0000256" key="1">
    <source>
        <dbReference type="SAM" id="Phobius"/>
    </source>
</evidence>
<evidence type="ECO:0000259" key="2">
    <source>
        <dbReference type="SMART" id="SM00530"/>
    </source>
</evidence>
<dbReference type="KEGG" id="ptes:JQU52_13060"/>
<dbReference type="Gene3D" id="1.10.260.40">
    <property type="entry name" value="lambda repressor-like DNA-binding domains"/>
    <property type="match status" value="1"/>
</dbReference>
<dbReference type="InterPro" id="IPR025194">
    <property type="entry name" value="RodZ-like_C"/>
</dbReference>
<proteinExistence type="predicted"/>
<keyword evidence="1" id="KW-0812">Transmembrane</keyword>
<dbReference type="Pfam" id="PF13464">
    <property type="entry name" value="RodZ_C"/>
    <property type="match status" value="1"/>
</dbReference>
<keyword evidence="1" id="KW-1133">Transmembrane helix</keyword>
<dbReference type="InterPro" id="IPR050400">
    <property type="entry name" value="Bact_Cytoskel_RodZ"/>
</dbReference>
<dbReference type="GO" id="GO:0003677">
    <property type="term" value="F:DNA binding"/>
    <property type="evidence" value="ECO:0007669"/>
    <property type="project" value="InterPro"/>
</dbReference>
<dbReference type="RefSeq" id="WP_230338903.1">
    <property type="nucleotide sequence ID" value="NZ_CP069798.1"/>
</dbReference>
<dbReference type="Proteomes" id="UP000653156">
    <property type="component" value="Chromosome"/>
</dbReference>
<keyword evidence="4" id="KW-1185">Reference proteome</keyword>
<name>A0A892ZID9_9NEIS</name>
<dbReference type="CDD" id="cd00093">
    <property type="entry name" value="HTH_XRE"/>
    <property type="match status" value="1"/>
</dbReference>
<dbReference type="AlphaFoldDB" id="A0A892ZID9"/>
<dbReference type="EMBL" id="CP069798">
    <property type="protein sequence ID" value="QRQ81607.1"/>
    <property type="molecule type" value="Genomic_DNA"/>
</dbReference>
<sequence length="290" mass="30466">MTETTGTPTPETPTAATLGALLRQAREQQGYSLGEVAERLKFPARQVEALEAGVYENLPEPVFVKGFLRSYARLLGLDEAQLNEQMKAIFPASAAAVQAAPVMTKSTMDYRGMKAKKPFPRWVFGVVVLAALGAAIYAWQSKSSADNLRQTESASQVVANPIAMPGVDANNVSVIPMTPANMASGSAASGMAAASAPTTASAPAANVGAQTLVITVRYRSLLHVVNQKGEVLISQIVPAGSEHRFDNGAPYQVRIGYALGAQVNMGGTDIPLQSHINNKTATLNVGGNNE</sequence>
<gene>
    <name evidence="3" type="ORF">JQU52_13060</name>
</gene>
<evidence type="ECO:0000313" key="3">
    <source>
        <dbReference type="EMBL" id="QRQ81607.1"/>
    </source>
</evidence>
<dbReference type="InterPro" id="IPR010982">
    <property type="entry name" value="Lambda_DNA-bd_dom_sf"/>
</dbReference>
<feature type="domain" description="HTH cro/C1-type" evidence="2">
    <location>
        <begin position="21"/>
        <end position="82"/>
    </location>
</feature>
<reference evidence="3" key="1">
    <citation type="submission" date="2021-02" db="EMBL/GenBank/DDBJ databases">
        <title>Neisseriaceae sp. 26B isolated from the cloaca of a Common Toad-headed Turtle (Mesoclemmys nasuta).</title>
        <authorList>
            <person name="Spergser J."/>
            <person name="Busse H.-J."/>
        </authorList>
    </citation>
    <scope>NUCLEOTIDE SEQUENCE</scope>
    <source>
        <strain evidence="3">26B</strain>
    </source>
</reference>
<dbReference type="SUPFAM" id="SSF47413">
    <property type="entry name" value="lambda repressor-like DNA-binding domains"/>
    <property type="match status" value="1"/>
</dbReference>
<dbReference type="Pfam" id="PF13413">
    <property type="entry name" value="HTH_25"/>
    <property type="match status" value="1"/>
</dbReference>
<dbReference type="PANTHER" id="PTHR34475:SF1">
    <property type="entry name" value="CYTOSKELETON PROTEIN RODZ"/>
    <property type="match status" value="1"/>
</dbReference>
<feature type="transmembrane region" description="Helical" evidence="1">
    <location>
        <begin position="119"/>
        <end position="139"/>
    </location>
</feature>
<dbReference type="InterPro" id="IPR001387">
    <property type="entry name" value="Cro/C1-type_HTH"/>
</dbReference>